<feature type="compositionally biased region" description="Polar residues" evidence="25">
    <location>
        <begin position="555"/>
        <end position="576"/>
    </location>
</feature>
<comment type="catalytic activity">
    <reaction evidence="1">
        <text>Endonucleolytic cleavage to 5'-phosphomonoester.</text>
        <dbReference type="EC" id="3.1.26.4"/>
    </reaction>
</comment>
<comment type="function">
    <text evidence="21">Reverse transcriptase/ribonuclease H (RT) is a multifunctional enzyme that catalyzes the conversion of the retro-elements RNA genome into dsDNA within the VLP. The enzyme displays a DNA polymerase activity that can copy either DNA or RNA templates, and a ribonuclease H (RNase H) activity that cleaves the RNA strand of RNA-DNA heteroduplexes during plus-strand synthesis and hydrolyzes RNA primers. The conversion leads to a linear dsDNA copy of the retrotransposon that includes long terminal repeats (LTRs) at both ends.</text>
</comment>
<dbReference type="RefSeq" id="XP_056081512.1">
    <property type="nucleotide sequence ID" value="XM_056221752.1"/>
</dbReference>
<keyword evidence="11" id="KW-0378">Hydrolase</keyword>
<keyword evidence="16" id="KW-0239">DNA-directed DNA polymerase</keyword>
<dbReference type="GO" id="GO:0003887">
    <property type="term" value="F:DNA-directed DNA polymerase activity"/>
    <property type="evidence" value="ECO:0007669"/>
    <property type="project" value="UniProtKB-KW"/>
</dbReference>
<evidence type="ECO:0000256" key="5">
    <source>
        <dbReference type="ARBA" id="ARBA00022578"/>
    </source>
</evidence>
<keyword evidence="5" id="KW-0815">Transposition</keyword>
<feature type="compositionally biased region" description="Pro residues" evidence="25">
    <location>
        <begin position="358"/>
        <end position="368"/>
    </location>
</feature>
<dbReference type="GO" id="GO:0004523">
    <property type="term" value="F:RNA-DNA hybrid ribonuclease activity"/>
    <property type="evidence" value="ECO:0007669"/>
    <property type="project" value="UniProtKB-EC"/>
</dbReference>
<evidence type="ECO:0000256" key="14">
    <source>
        <dbReference type="ARBA" id="ARBA00022908"/>
    </source>
</evidence>
<evidence type="ECO:0000256" key="1">
    <source>
        <dbReference type="ARBA" id="ARBA00000077"/>
    </source>
</evidence>
<keyword evidence="15" id="KW-0695">RNA-directed DNA polymerase</keyword>
<evidence type="ECO:0000256" key="3">
    <source>
        <dbReference type="ARBA" id="ARBA00004496"/>
    </source>
</evidence>
<evidence type="ECO:0000256" key="10">
    <source>
        <dbReference type="ARBA" id="ARBA00022759"/>
    </source>
</evidence>
<dbReference type="GO" id="GO:0006310">
    <property type="term" value="P:DNA recombination"/>
    <property type="evidence" value="ECO:0007669"/>
    <property type="project" value="UniProtKB-KW"/>
</dbReference>
<evidence type="ECO:0000256" key="6">
    <source>
        <dbReference type="ARBA" id="ARBA00022679"/>
    </source>
</evidence>
<dbReference type="GeneID" id="80917608"/>
<evidence type="ECO:0000256" key="7">
    <source>
        <dbReference type="ARBA" id="ARBA00022695"/>
    </source>
</evidence>
<organism evidence="27 28">
    <name type="scientific">Saccharomyces mikatae IFO 1815</name>
    <dbReference type="NCBI Taxonomy" id="226126"/>
    <lineage>
        <taxon>Eukaryota</taxon>
        <taxon>Fungi</taxon>
        <taxon>Dikarya</taxon>
        <taxon>Ascomycota</taxon>
        <taxon>Saccharomycotina</taxon>
        <taxon>Saccharomycetes</taxon>
        <taxon>Saccharomycetales</taxon>
        <taxon>Saccharomycetaceae</taxon>
        <taxon>Saccharomyces</taxon>
    </lineage>
</organism>
<evidence type="ECO:0000256" key="24">
    <source>
        <dbReference type="ARBA" id="ARBA00049244"/>
    </source>
</evidence>
<dbReference type="Gene3D" id="3.30.420.10">
    <property type="entry name" value="Ribonuclease H-like superfamily/Ribonuclease H"/>
    <property type="match status" value="1"/>
</dbReference>
<keyword evidence="9" id="KW-0479">Metal-binding</keyword>
<evidence type="ECO:0000256" key="8">
    <source>
        <dbReference type="ARBA" id="ARBA00022722"/>
    </source>
</evidence>
<evidence type="ECO:0000256" key="18">
    <source>
        <dbReference type="ARBA" id="ARBA00023172"/>
    </source>
</evidence>
<dbReference type="GO" id="GO:0003677">
    <property type="term" value="F:DNA binding"/>
    <property type="evidence" value="ECO:0007669"/>
    <property type="project" value="UniProtKB-KW"/>
</dbReference>
<keyword evidence="8" id="KW-0540">Nuclease</keyword>
<comment type="subcellular location">
    <subcellularLocation>
        <location evidence="3">Cytoplasm</location>
    </subcellularLocation>
    <subcellularLocation>
        <location evidence="2">Nucleus</location>
    </subcellularLocation>
</comment>
<sequence length="1155" mass="131862">MLAHANAQTIRYSLKKNTITYFNESDVDWSSATNYQCPDCLIGKSTKHRHIKGSRLKYQNSYEPFQYLHTDIFGPVHNLPKSAPSYFISFTDEKTKFRWVYPLHDRREDSILDVFTTILAFIKNQFQSNVLVIQMDRGSEYTNKTLHKFLEKNGITPCYTTTADSRAHGIAERLNRTLLDDCRTQLQCSGLPNHLWFSAVEFSTIVRNSLASPKSKKSARQHAGLAGLDISTLLPFGQPVIVNNHNPDSKIHPRGITGYALHPSRNSYGYIIYLPSLKKTVDTTNYVILQGKESRLDQFNYDALTFDDDLNRLTASYQSFIASNEIQQSNDLNIESDHDYQSDIELNPDHQRNVLPKVPIPTDSPPPLTHTEESTPISKTKTRAPREVDPNISESNILPSKKRSSIPKIAANDSTGSGGINKSDVPLLTPLFKPDTQHSYQANTSNDFGDSDSQSDIDADYKGVTIPSLGGTSNKTDLQISDPETEKRTKHRPPSIDAYPLKKDSSHHISPIKTPVTRPEQNIEESIIADLPLPDLPPILSTEFPDPFKELPPINSRQTNSSLGGMDDSNISATTNSKKRSLEDNETEIEVSRDTWNTKNMRSLEPPRSKKRILLIAAVKTVKSIKPIRATLRYDEAITYNKNIIEKEKYIEAYQKEINQLLKMNTWDTDRYYDREDIDPKRVINSMFIFNKKRDGTHKARFVARGDVQHPDTYDSGMQSNTVHHYALMTSLSLALDNDYFITQLDISSAYLYADIKEELYIRPPPHLRMNNKLIRLRKSLYGLKQSGANWYETIKSYLIQQCDMKEVRGWSCVFKNSQLTICLFVDDMILFSKDLNANKKVIEKLKRQYDTKIINLGEDNDEIQYDILGLEIKYKRGKYMKLGMENSLTEKLPKINVPLNPKGKKLAAPGQPGLYIDQEELELEEDDYKMKVHEMQKLIGLASYVGYKFRFDLLYYINTLAQHILFPSKQVLDMTYELIQFIWDTRDRQLIWHKSKSTKPANNLVVISDASYGNQPYYKSQIGNVFLLNGKVIGGKSTKASLTCTSTTEAEIHAISESVPLLNNLSYLVQELNKKPITKGLLTDSKSTISIVMSKNEEKFRNRFFGTKAMRLRDEVSGNNLHVCYIETKKNIADVLTKPLPIKTFKLLTNKWIH</sequence>
<gene>
    <name evidence="27" type="primary">SMKI05G0060</name>
    <name evidence="27" type="ORF">SMKI_05G0060</name>
</gene>
<keyword evidence="4" id="KW-0963">Cytoplasm</keyword>
<dbReference type="InterPro" id="IPR036397">
    <property type="entry name" value="RNaseH_sf"/>
</dbReference>
<evidence type="ECO:0000256" key="23">
    <source>
        <dbReference type="ARBA" id="ARBA00048173"/>
    </source>
</evidence>
<dbReference type="GO" id="GO:0015074">
    <property type="term" value="P:DNA integration"/>
    <property type="evidence" value="ECO:0007669"/>
    <property type="project" value="UniProtKB-KW"/>
</dbReference>
<evidence type="ECO:0000256" key="9">
    <source>
        <dbReference type="ARBA" id="ARBA00022723"/>
    </source>
</evidence>
<evidence type="ECO:0000256" key="17">
    <source>
        <dbReference type="ARBA" id="ARBA00023125"/>
    </source>
</evidence>
<keyword evidence="10" id="KW-0255">Endonuclease</keyword>
<dbReference type="InterPro" id="IPR013103">
    <property type="entry name" value="RVT_2"/>
</dbReference>
<feature type="compositionally biased region" description="Polar residues" evidence="25">
    <location>
        <begin position="437"/>
        <end position="448"/>
    </location>
</feature>
<evidence type="ECO:0000256" key="11">
    <source>
        <dbReference type="ARBA" id="ARBA00022801"/>
    </source>
</evidence>
<dbReference type="CDD" id="cd09272">
    <property type="entry name" value="RNase_HI_RT_Ty1"/>
    <property type="match status" value="1"/>
</dbReference>
<dbReference type="FunFam" id="3.30.420.10:FF:000050">
    <property type="entry name" value="Transposon Ty2-DR3 Gag-Pol polyprotein"/>
    <property type="match status" value="1"/>
</dbReference>
<proteinExistence type="predicted"/>
<dbReference type="InterPro" id="IPR001584">
    <property type="entry name" value="Integrase_cat-core"/>
</dbReference>
<keyword evidence="17" id="KW-0238">DNA-binding</keyword>
<dbReference type="GO" id="GO:0005737">
    <property type="term" value="C:cytoplasm"/>
    <property type="evidence" value="ECO:0007669"/>
    <property type="project" value="UniProtKB-SubCell"/>
</dbReference>
<evidence type="ECO:0000313" key="28">
    <source>
        <dbReference type="Proteomes" id="UP001161438"/>
    </source>
</evidence>
<keyword evidence="14" id="KW-0229">DNA integration</keyword>
<comment type="catalytic activity">
    <reaction evidence="23">
        <text>DNA(n) + a 2'-deoxyribonucleoside 5'-triphosphate = DNA(n+1) + diphosphate</text>
        <dbReference type="Rhea" id="RHEA:22508"/>
        <dbReference type="Rhea" id="RHEA-COMP:17339"/>
        <dbReference type="Rhea" id="RHEA-COMP:17340"/>
        <dbReference type="ChEBI" id="CHEBI:33019"/>
        <dbReference type="ChEBI" id="CHEBI:61560"/>
        <dbReference type="ChEBI" id="CHEBI:173112"/>
        <dbReference type="EC" id="2.7.7.49"/>
    </reaction>
</comment>
<dbReference type="GO" id="GO:0032196">
    <property type="term" value="P:transposition"/>
    <property type="evidence" value="ECO:0007669"/>
    <property type="project" value="UniProtKB-KW"/>
</dbReference>
<reference evidence="27" key="1">
    <citation type="submission" date="2022-10" db="EMBL/GenBank/DDBJ databases">
        <authorList>
            <person name="Byrne P K."/>
        </authorList>
    </citation>
    <scope>NUCLEOTIDE SEQUENCE</scope>
    <source>
        <strain evidence="27">IFO1815</strain>
    </source>
</reference>
<dbReference type="SUPFAM" id="SSF56672">
    <property type="entry name" value="DNA/RNA polymerases"/>
    <property type="match status" value="1"/>
</dbReference>
<dbReference type="PANTHER" id="PTHR42648:SF11">
    <property type="entry name" value="TRANSPOSON TY4-P GAG-POL POLYPROTEIN"/>
    <property type="match status" value="1"/>
</dbReference>
<evidence type="ECO:0000256" key="2">
    <source>
        <dbReference type="ARBA" id="ARBA00004123"/>
    </source>
</evidence>
<accession>A0AA35IY92</accession>
<evidence type="ECO:0000259" key="26">
    <source>
        <dbReference type="PROSITE" id="PS50994"/>
    </source>
</evidence>
<dbReference type="GO" id="GO:0046872">
    <property type="term" value="F:metal ion binding"/>
    <property type="evidence" value="ECO:0007669"/>
    <property type="project" value="UniProtKB-KW"/>
</dbReference>
<dbReference type="AlphaFoldDB" id="A0AA35IY92"/>
<evidence type="ECO:0000256" key="20">
    <source>
        <dbReference type="ARBA" id="ARBA00023268"/>
    </source>
</evidence>
<evidence type="ECO:0000256" key="15">
    <source>
        <dbReference type="ARBA" id="ARBA00022918"/>
    </source>
</evidence>
<dbReference type="GO" id="GO:0003723">
    <property type="term" value="F:RNA binding"/>
    <property type="evidence" value="ECO:0007669"/>
    <property type="project" value="UniProtKB-KW"/>
</dbReference>
<protein>
    <recommendedName>
        <fullName evidence="26">Integrase catalytic domain-containing protein</fullName>
    </recommendedName>
</protein>
<keyword evidence="20" id="KW-0511">Multifunctional enzyme</keyword>
<feature type="compositionally biased region" description="Acidic residues" evidence="25">
    <location>
        <begin position="449"/>
        <end position="458"/>
    </location>
</feature>
<dbReference type="EMBL" id="OX365761">
    <property type="protein sequence ID" value="CAI4038397.1"/>
    <property type="molecule type" value="Genomic_DNA"/>
</dbReference>
<dbReference type="PANTHER" id="PTHR42648">
    <property type="entry name" value="TRANSPOSASE, PUTATIVE-RELATED"/>
    <property type="match status" value="1"/>
</dbReference>
<evidence type="ECO:0000256" key="19">
    <source>
        <dbReference type="ARBA" id="ARBA00023242"/>
    </source>
</evidence>
<dbReference type="InterPro" id="IPR012337">
    <property type="entry name" value="RNaseH-like_sf"/>
</dbReference>
<keyword evidence="19" id="KW-0539">Nucleus</keyword>
<keyword evidence="13" id="KW-0694">RNA-binding</keyword>
<evidence type="ECO:0000256" key="16">
    <source>
        <dbReference type="ARBA" id="ARBA00022932"/>
    </source>
</evidence>
<name>A0AA35IY92_SACMI</name>
<dbReference type="Proteomes" id="UP001161438">
    <property type="component" value="Chromosome 5"/>
</dbReference>
<dbReference type="Pfam" id="PF00665">
    <property type="entry name" value="rve"/>
    <property type="match status" value="1"/>
</dbReference>
<dbReference type="Pfam" id="PF07727">
    <property type="entry name" value="RVT_2"/>
    <property type="match status" value="1"/>
</dbReference>
<keyword evidence="6" id="KW-0808">Transferase</keyword>
<keyword evidence="7" id="KW-0548">Nucleotidyltransferase</keyword>
<evidence type="ECO:0000256" key="22">
    <source>
        <dbReference type="ARBA" id="ARBA00025615"/>
    </source>
</evidence>
<keyword evidence="28" id="KW-1185">Reference proteome</keyword>
<keyword evidence="18" id="KW-0233">DNA recombination</keyword>
<dbReference type="InterPro" id="IPR043502">
    <property type="entry name" value="DNA/RNA_pol_sf"/>
</dbReference>
<evidence type="ECO:0000256" key="25">
    <source>
        <dbReference type="SAM" id="MobiDB-lite"/>
    </source>
</evidence>
<evidence type="ECO:0000313" key="27">
    <source>
        <dbReference type="EMBL" id="CAI4038397.1"/>
    </source>
</evidence>
<evidence type="ECO:0000256" key="12">
    <source>
        <dbReference type="ARBA" id="ARBA00022842"/>
    </source>
</evidence>
<comment type="function">
    <text evidence="22">Integrase (IN) targets the VLP to the nucleus, where a subparticle preintegration complex (PIC) containing at least integrase and the newly synthesized dsDNA copy of the retrotransposon must transit the nuclear membrane. Once in the nucleus, integrase performs the integration of the dsDNA into the host genome.</text>
</comment>
<dbReference type="GO" id="GO:0005634">
    <property type="term" value="C:nucleus"/>
    <property type="evidence" value="ECO:0007669"/>
    <property type="project" value="UniProtKB-SubCell"/>
</dbReference>
<feature type="region of interest" description="Disordered" evidence="25">
    <location>
        <begin position="545"/>
        <end position="592"/>
    </location>
</feature>
<feature type="compositionally biased region" description="Polar residues" evidence="25">
    <location>
        <begin position="470"/>
        <end position="479"/>
    </location>
</feature>
<evidence type="ECO:0000256" key="13">
    <source>
        <dbReference type="ARBA" id="ARBA00022884"/>
    </source>
</evidence>
<evidence type="ECO:0000256" key="21">
    <source>
        <dbReference type="ARBA" id="ARBA00025590"/>
    </source>
</evidence>
<feature type="region of interest" description="Disordered" evidence="25">
    <location>
        <begin position="352"/>
        <end position="516"/>
    </location>
</feature>
<dbReference type="PROSITE" id="PS50994">
    <property type="entry name" value="INTEGRASE"/>
    <property type="match status" value="1"/>
</dbReference>
<feature type="domain" description="Integrase catalytic" evidence="26">
    <location>
        <begin position="60"/>
        <end position="235"/>
    </location>
</feature>
<evidence type="ECO:0000256" key="4">
    <source>
        <dbReference type="ARBA" id="ARBA00022490"/>
    </source>
</evidence>
<keyword evidence="12" id="KW-0460">Magnesium</keyword>
<comment type="catalytic activity">
    <reaction evidence="24">
        <text>DNA(n) + a 2'-deoxyribonucleoside 5'-triphosphate = DNA(n+1) + diphosphate</text>
        <dbReference type="Rhea" id="RHEA:22508"/>
        <dbReference type="Rhea" id="RHEA-COMP:17339"/>
        <dbReference type="Rhea" id="RHEA-COMP:17340"/>
        <dbReference type="ChEBI" id="CHEBI:33019"/>
        <dbReference type="ChEBI" id="CHEBI:61560"/>
        <dbReference type="ChEBI" id="CHEBI:173112"/>
        <dbReference type="EC" id="2.7.7.7"/>
    </reaction>
</comment>
<dbReference type="SUPFAM" id="SSF53098">
    <property type="entry name" value="Ribonuclease H-like"/>
    <property type="match status" value="1"/>
</dbReference>
<dbReference type="InterPro" id="IPR039537">
    <property type="entry name" value="Retrotran_Ty1/copia-like"/>
</dbReference>
<dbReference type="GO" id="GO:0003964">
    <property type="term" value="F:RNA-directed DNA polymerase activity"/>
    <property type="evidence" value="ECO:0007669"/>
    <property type="project" value="UniProtKB-KW"/>
</dbReference>